<evidence type="ECO:0000313" key="1">
    <source>
        <dbReference type="EMBL" id="MFD1301507.1"/>
    </source>
</evidence>
<sequence>MTESPGLIEALSAAKYLPKEAMLQAVAKPSEIAETVLAVLALAADGEELDEGQGNLLFWGLHVLGTARETRVFAPLMRLLQRQDADTLDALLGDALTTTMAKVIVSVFDGDVEPIQALLLDSTVDGFARNEVFAALAYLTQTGRIDRNRTHDLLVRFDDKRAAVEGDVAWVGWEETIALLGFADLAMRSTVARADGRLTDEFSDAQWFHTTLRRATAKPADLQRFDPRDYGTFDDPIADLSWTAEGAGLPVRNPVKIGRNDPCPCGSGKKYKKCCLSAA</sequence>
<dbReference type="SUPFAM" id="SSF103642">
    <property type="entry name" value="Sec-C motif"/>
    <property type="match status" value="1"/>
</dbReference>
<name>A0ABW3WVX8_9HYPH</name>
<dbReference type="PANTHER" id="PTHR33747">
    <property type="entry name" value="UPF0225 PROTEIN SCO1677"/>
    <property type="match status" value="1"/>
</dbReference>
<dbReference type="PANTHER" id="PTHR33747:SF1">
    <property type="entry name" value="ADENYLATE CYCLASE-ASSOCIATED CAP C-TERMINAL DOMAIN-CONTAINING PROTEIN"/>
    <property type="match status" value="1"/>
</dbReference>
<reference evidence="2" key="1">
    <citation type="journal article" date="2019" name="Int. J. Syst. Evol. Microbiol.">
        <title>The Global Catalogue of Microorganisms (GCM) 10K type strain sequencing project: providing services to taxonomists for standard genome sequencing and annotation.</title>
        <authorList>
            <consortium name="The Broad Institute Genomics Platform"/>
            <consortium name="The Broad Institute Genome Sequencing Center for Infectious Disease"/>
            <person name="Wu L."/>
            <person name="Ma J."/>
        </authorList>
    </citation>
    <scope>NUCLEOTIDE SEQUENCE [LARGE SCALE GENOMIC DNA]</scope>
    <source>
        <strain evidence="2">CCUG 56108</strain>
    </source>
</reference>
<dbReference type="InterPro" id="IPR004027">
    <property type="entry name" value="SEC_C_motif"/>
</dbReference>
<dbReference type="Pfam" id="PF02810">
    <property type="entry name" value="SEC-C"/>
    <property type="match status" value="1"/>
</dbReference>
<dbReference type="Proteomes" id="UP001597176">
    <property type="component" value="Unassembled WGS sequence"/>
</dbReference>
<accession>A0ABW3WVX8</accession>
<dbReference type="Pfam" id="PF06685">
    <property type="entry name" value="DUF1186"/>
    <property type="match status" value="1"/>
</dbReference>
<dbReference type="Gene3D" id="3.10.450.50">
    <property type="match status" value="1"/>
</dbReference>
<proteinExistence type="predicted"/>
<dbReference type="RefSeq" id="WP_238205384.1">
    <property type="nucleotide sequence ID" value="NZ_JBHTND010000008.1"/>
</dbReference>
<gene>
    <name evidence="1" type="ORF">ACFQ4G_07905</name>
</gene>
<dbReference type="EMBL" id="JBHTND010000008">
    <property type="protein sequence ID" value="MFD1301507.1"/>
    <property type="molecule type" value="Genomic_DNA"/>
</dbReference>
<comment type="caution">
    <text evidence="1">The sequence shown here is derived from an EMBL/GenBank/DDBJ whole genome shotgun (WGS) entry which is preliminary data.</text>
</comment>
<keyword evidence="2" id="KW-1185">Reference proteome</keyword>
<protein>
    <submittedName>
        <fullName evidence="1">DUF1186 domain-containing protein</fullName>
    </submittedName>
</protein>
<organism evidence="1 2">
    <name type="scientific">Methylobacterium marchantiae</name>
    <dbReference type="NCBI Taxonomy" id="600331"/>
    <lineage>
        <taxon>Bacteria</taxon>
        <taxon>Pseudomonadati</taxon>
        <taxon>Pseudomonadota</taxon>
        <taxon>Alphaproteobacteria</taxon>
        <taxon>Hyphomicrobiales</taxon>
        <taxon>Methylobacteriaceae</taxon>
        <taxon>Methylobacterium</taxon>
    </lineage>
</organism>
<dbReference type="InterPro" id="IPR010602">
    <property type="entry name" value="DUF1186"/>
</dbReference>
<evidence type="ECO:0000313" key="2">
    <source>
        <dbReference type="Proteomes" id="UP001597176"/>
    </source>
</evidence>